<dbReference type="EMBL" id="AYRZ02000007">
    <property type="protein sequence ID" value="PHT76038.1"/>
    <property type="molecule type" value="Genomic_DNA"/>
</dbReference>
<dbReference type="Pfam" id="PF25597">
    <property type="entry name" value="SH3_retrovirus"/>
    <property type="match status" value="1"/>
</dbReference>
<evidence type="ECO:0000256" key="4">
    <source>
        <dbReference type="ARBA" id="ARBA00022801"/>
    </source>
</evidence>
<keyword evidence="4" id="KW-0378">Hydrolase</keyword>
<dbReference type="Proteomes" id="UP000222542">
    <property type="component" value="Unassembled WGS sequence"/>
</dbReference>
<sequence length="274" mass="31566">MADNSTYPVMKEGVVEISVNDSNIKLNDVYHVPDDVKVLGNMKNIEADVLLSEAFQCACHIVNRLPPWSGKEKTSFEFLYDQKPNVSHFQVFGSVCHVHIPKSSRTKLDPKTKRCMFIGYDSCRKRWKCMDPKTKRFVTSTDIVFDEVSSWCTTQKSSLENVTLDDYQNESLFPEINAQEIDESPTPAIESPSSENGQQMTRRSLREKRQPNHLKDYQVQLNHCTMTSCFFTGAFDEEPRCYEEAKGCQIWEIAMQEEINSLLKNDTWELVPKP</sequence>
<organism evidence="12 13">
    <name type="scientific">Capsicum annuum</name>
    <name type="common">Capsicum pepper</name>
    <dbReference type="NCBI Taxonomy" id="4072"/>
    <lineage>
        <taxon>Eukaryota</taxon>
        <taxon>Viridiplantae</taxon>
        <taxon>Streptophyta</taxon>
        <taxon>Embryophyta</taxon>
        <taxon>Tracheophyta</taxon>
        <taxon>Spermatophyta</taxon>
        <taxon>Magnoliopsida</taxon>
        <taxon>eudicotyledons</taxon>
        <taxon>Gunneridae</taxon>
        <taxon>Pentapetalae</taxon>
        <taxon>asterids</taxon>
        <taxon>lamiids</taxon>
        <taxon>Solanales</taxon>
        <taxon>Solanaceae</taxon>
        <taxon>Solanoideae</taxon>
        <taxon>Capsiceae</taxon>
        <taxon>Capsicum</taxon>
    </lineage>
</organism>
<keyword evidence="8" id="KW-0548">Nucleotidyltransferase</keyword>
<dbReference type="GO" id="GO:0046872">
    <property type="term" value="F:metal ion binding"/>
    <property type="evidence" value="ECO:0007669"/>
    <property type="project" value="UniProtKB-KW"/>
</dbReference>
<proteinExistence type="predicted"/>
<name>A0A2G2Z219_CAPAN</name>
<dbReference type="InterPro" id="IPR039537">
    <property type="entry name" value="Retrotran_Ty1/copia-like"/>
</dbReference>
<evidence type="ECO:0000256" key="2">
    <source>
        <dbReference type="ARBA" id="ARBA00022723"/>
    </source>
</evidence>
<keyword evidence="9" id="KW-0233">DNA recombination</keyword>
<evidence type="ECO:0000313" key="13">
    <source>
        <dbReference type="Proteomes" id="UP000222542"/>
    </source>
</evidence>
<dbReference type="GO" id="GO:0003887">
    <property type="term" value="F:DNA-directed DNA polymerase activity"/>
    <property type="evidence" value="ECO:0007669"/>
    <property type="project" value="UniProtKB-KW"/>
</dbReference>
<keyword evidence="1" id="KW-0540">Nuclease</keyword>
<keyword evidence="7" id="KW-0695">RNA-directed DNA polymerase</keyword>
<gene>
    <name evidence="12" type="ORF">T459_19560</name>
</gene>
<evidence type="ECO:0000256" key="3">
    <source>
        <dbReference type="ARBA" id="ARBA00022759"/>
    </source>
</evidence>
<evidence type="ECO:0000256" key="7">
    <source>
        <dbReference type="ARBA" id="ARBA00022918"/>
    </source>
</evidence>
<reference evidence="12 13" key="1">
    <citation type="journal article" date="2014" name="Nat. Genet.">
        <title>Genome sequence of the hot pepper provides insights into the evolution of pungency in Capsicum species.</title>
        <authorList>
            <person name="Kim S."/>
            <person name="Park M."/>
            <person name="Yeom S.I."/>
            <person name="Kim Y.M."/>
            <person name="Lee J.M."/>
            <person name="Lee H.A."/>
            <person name="Seo E."/>
            <person name="Choi J."/>
            <person name="Cheong K."/>
            <person name="Kim K.T."/>
            <person name="Jung K."/>
            <person name="Lee G.W."/>
            <person name="Oh S.K."/>
            <person name="Bae C."/>
            <person name="Kim S.B."/>
            <person name="Lee H.Y."/>
            <person name="Kim S.Y."/>
            <person name="Kim M.S."/>
            <person name="Kang B.C."/>
            <person name="Jo Y.D."/>
            <person name="Yang H.B."/>
            <person name="Jeong H.J."/>
            <person name="Kang W.H."/>
            <person name="Kwon J.K."/>
            <person name="Shin C."/>
            <person name="Lim J.Y."/>
            <person name="Park J.H."/>
            <person name="Huh J.H."/>
            <person name="Kim J.S."/>
            <person name="Kim B.D."/>
            <person name="Cohen O."/>
            <person name="Paran I."/>
            <person name="Suh M.C."/>
            <person name="Lee S.B."/>
            <person name="Kim Y.K."/>
            <person name="Shin Y."/>
            <person name="Noh S.J."/>
            <person name="Park J."/>
            <person name="Seo Y.S."/>
            <person name="Kwon S.Y."/>
            <person name="Kim H.A."/>
            <person name="Park J.M."/>
            <person name="Kim H.J."/>
            <person name="Choi S.B."/>
            <person name="Bosland P.W."/>
            <person name="Reeves G."/>
            <person name="Jo S.H."/>
            <person name="Lee B.W."/>
            <person name="Cho H.T."/>
            <person name="Choi H.S."/>
            <person name="Lee M.S."/>
            <person name="Yu Y."/>
            <person name="Do Choi Y."/>
            <person name="Park B.S."/>
            <person name="van Deynze A."/>
            <person name="Ashrafi H."/>
            <person name="Hill T."/>
            <person name="Kim W.T."/>
            <person name="Pai H.S."/>
            <person name="Ahn H.K."/>
            <person name="Yeam I."/>
            <person name="Giovannoni J.J."/>
            <person name="Rose J.K."/>
            <person name="Sorensen I."/>
            <person name="Lee S.J."/>
            <person name="Kim R.W."/>
            <person name="Choi I.Y."/>
            <person name="Choi B.S."/>
            <person name="Lim J.S."/>
            <person name="Lee Y.H."/>
            <person name="Choi D."/>
        </authorList>
    </citation>
    <scope>NUCLEOTIDE SEQUENCE [LARGE SCALE GENOMIC DNA]</scope>
    <source>
        <strain evidence="13">cv. CM334</strain>
    </source>
</reference>
<feature type="region of interest" description="Disordered" evidence="10">
    <location>
        <begin position="177"/>
        <end position="209"/>
    </location>
</feature>
<evidence type="ECO:0000256" key="9">
    <source>
        <dbReference type="ARBA" id="ARBA00023172"/>
    </source>
</evidence>
<feature type="domain" description="Retroviral polymerase SH3-like" evidence="11">
    <location>
        <begin position="94"/>
        <end position="156"/>
    </location>
</feature>
<evidence type="ECO:0000256" key="5">
    <source>
        <dbReference type="ARBA" id="ARBA00022842"/>
    </source>
</evidence>
<reference evidence="12 13" key="2">
    <citation type="journal article" date="2017" name="Genome Biol.">
        <title>New reference genome sequences of hot pepper reveal the massive evolution of plant disease-resistance genes by retroduplication.</title>
        <authorList>
            <person name="Kim S."/>
            <person name="Park J."/>
            <person name="Yeom S.I."/>
            <person name="Kim Y.M."/>
            <person name="Seo E."/>
            <person name="Kim K.T."/>
            <person name="Kim M.S."/>
            <person name="Lee J.M."/>
            <person name="Cheong K."/>
            <person name="Shin H.S."/>
            <person name="Kim S.B."/>
            <person name="Han K."/>
            <person name="Lee J."/>
            <person name="Park M."/>
            <person name="Lee H.A."/>
            <person name="Lee H.Y."/>
            <person name="Lee Y."/>
            <person name="Oh S."/>
            <person name="Lee J.H."/>
            <person name="Choi E."/>
            <person name="Choi E."/>
            <person name="Lee S.E."/>
            <person name="Jeon J."/>
            <person name="Kim H."/>
            <person name="Choi G."/>
            <person name="Song H."/>
            <person name="Lee J."/>
            <person name="Lee S.C."/>
            <person name="Kwon J.K."/>
            <person name="Lee H.Y."/>
            <person name="Koo N."/>
            <person name="Hong Y."/>
            <person name="Kim R.W."/>
            <person name="Kang W.H."/>
            <person name="Huh J.H."/>
            <person name="Kang B.C."/>
            <person name="Yang T.J."/>
            <person name="Lee Y.H."/>
            <person name="Bennetzen J.L."/>
            <person name="Choi D."/>
        </authorList>
    </citation>
    <scope>NUCLEOTIDE SEQUENCE [LARGE SCALE GENOMIC DNA]</scope>
    <source>
        <strain evidence="13">cv. CM334</strain>
    </source>
</reference>
<evidence type="ECO:0000259" key="11">
    <source>
        <dbReference type="Pfam" id="PF25597"/>
    </source>
</evidence>
<accession>A0A2G2Z219</accession>
<evidence type="ECO:0000256" key="1">
    <source>
        <dbReference type="ARBA" id="ARBA00022722"/>
    </source>
</evidence>
<evidence type="ECO:0000256" key="10">
    <source>
        <dbReference type="SAM" id="MobiDB-lite"/>
    </source>
</evidence>
<dbReference type="GO" id="GO:0016787">
    <property type="term" value="F:hydrolase activity"/>
    <property type="evidence" value="ECO:0007669"/>
    <property type="project" value="UniProtKB-KW"/>
</dbReference>
<protein>
    <recommendedName>
        <fullName evidence="11">Retroviral polymerase SH3-like domain-containing protein</fullName>
    </recommendedName>
</protein>
<dbReference type="GO" id="GO:0003964">
    <property type="term" value="F:RNA-directed DNA polymerase activity"/>
    <property type="evidence" value="ECO:0007669"/>
    <property type="project" value="UniProtKB-KW"/>
</dbReference>
<keyword evidence="3" id="KW-0255">Endonuclease</keyword>
<dbReference type="OMA" id="CACHIVN"/>
<dbReference type="Gramene" id="PHT76038">
    <property type="protein sequence ID" value="PHT76038"/>
    <property type="gene ID" value="T459_19560"/>
</dbReference>
<keyword evidence="8" id="KW-0239">DNA-directed DNA polymerase</keyword>
<evidence type="ECO:0000256" key="6">
    <source>
        <dbReference type="ARBA" id="ARBA00022908"/>
    </source>
</evidence>
<dbReference type="GO" id="GO:0015074">
    <property type="term" value="P:DNA integration"/>
    <property type="evidence" value="ECO:0007669"/>
    <property type="project" value="UniProtKB-KW"/>
</dbReference>
<evidence type="ECO:0000256" key="8">
    <source>
        <dbReference type="ARBA" id="ARBA00022932"/>
    </source>
</evidence>
<keyword evidence="2" id="KW-0479">Metal-binding</keyword>
<keyword evidence="8" id="KW-0808">Transferase</keyword>
<dbReference type="GO" id="GO:0006310">
    <property type="term" value="P:DNA recombination"/>
    <property type="evidence" value="ECO:0007669"/>
    <property type="project" value="UniProtKB-KW"/>
</dbReference>
<evidence type="ECO:0000313" key="12">
    <source>
        <dbReference type="EMBL" id="PHT76038.1"/>
    </source>
</evidence>
<dbReference type="GO" id="GO:0004519">
    <property type="term" value="F:endonuclease activity"/>
    <property type="evidence" value="ECO:0007669"/>
    <property type="project" value="UniProtKB-KW"/>
</dbReference>
<dbReference type="PANTHER" id="PTHR42648">
    <property type="entry name" value="TRANSPOSASE, PUTATIVE-RELATED"/>
    <property type="match status" value="1"/>
</dbReference>
<dbReference type="InterPro" id="IPR057670">
    <property type="entry name" value="SH3_retrovirus"/>
</dbReference>
<dbReference type="STRING" id="4072.A0A2G2Z219"/>
<keyword evidence="6" id="KW-0229">DNA integration</keyword>
<comment type="caution">
    <text evidence="12">The sequence shown here is derived from an EMBL/GenBank/DDBJ whole genome shotgun (WGS) entry which is preliminary data.</text>
</comment>
<dbReference type="PANTHER" id="PTHR42648:SF11">
    <property type="entry name" value="TRANSPOSON TY4-P GAG-POL POLYPROTEIN"/>
    <property type="match status" value="1"/>
</dbReference>
<keyword evidence="13" id="KW-1185">Reference proteome</keyword>
<dbReference type="AlphaFoldDB" id="A0A2G2Z219"/>
<keyword evidence="5" id="KW-0460">Magnesium</keyword>
<feature type="compositionally biased region" description="Polar residues" evidence="10">
    <location>
        <begin position="191"/>
        <end position="202"/>
    </location>
</feature>